<dbReference type="AlphaFoldDB" id="A0A329YEQ5"/>
<evidence type="ECO:0000313" key="2">
    <source>
        <dbReference type="Proteomes" id="UP000251205"/>
    </source>
</evidence>
<comment type="caution">
    <text evidence="1">The sequence shown here is derived from an EMBL/GenBank/DDBJ whole genome shotgun (WGS) entry which is preliminary data.</text>
</comment>
<evidence type="ECO:0000313" key="1">
    <source>
        <dbReference type="EMBL" id="RAX42421.1"/>
    </source>
</evidence>
<sequence>MRADGDRADFDRASFAAGIDGWLKREGLSYRAAMGRYEGLNTALLSRAIRQHDLSVANVLLLCRFAGLDPMNYLILPKRNQAVTAIATRETSGETGRHS</sequence>
<protein>
    <recommendedName>
        <fullName evidence="3">XRE family transcriptional regulator</fullName>
    </recommendedName>
</protein>
<proteinExistence type="predicted"/>
<reference evidence="1 2" key="1">
    <citation type="submission" date="2018-06" db="EMBL/GenBank/DDBJ databases">
        <title>Whole Genome Sequence of an efficient microsymbiont, Rhizobium tropici.</title>
        <authorList>
            <person name="Srinivasan R."/>
            <person name="Singh H.V."/>
            <person name="Srivastava R."/>
            <person name="Kumari B."/>
            <person name="Radhakrishna A."/>
        </authorList>
    </citation>
    <scope>NUCLEOTIDE SEQUENCE [LARGE SCALE GENOMIC DNA]</scope>
    <source>
        <strain evidence="1 2">IGFRI Rhizo-19</strain>
    </source>
</reference>
<dbReference type="EMBL" id="QMKK01000022">
    <property type="protein sequence ID" value="RAX42421.1"/>
    <property type="molecule type" value="Genomic_DNA"/>
</dbReference>
<organism evidence="1 2">
    <name type="scientific">Rhizobium tropici</name>
    <dbReference type="NCBI Taxonomy" id="398"/>
    <lineage>
        <taxon>Bacteria</taxon>
        <taxon>Pseudomonadati</taxon>
        <taxon>Pseudomonadota</taxon>
        <taxon>Alphaproteobacteria</taxon>
        <taxon>Hyphomicrobiales</taxon>
        <taxon>Rhizobiaceae</taxon>
        <taxon>Rhizobium/Agrobacterium group</taxon>
        <taxon>Rhizobium</taxon>
    </lineage>
</organism>
<dbReference type="Proteomes" id="UP000251205">
    <property type="component" value="Unassembled WGS sequence"/>
</dbReference>
<name>A0A329YEQ5_RHITR</name>
<evidence type="ECO:0008006" key="3">
    <source>
        <dbReference type="Google" id="ProtNLM"/>
    </source>
</evidence>
<gene>
    <name evidence="1" type="ORF">DQ393_06150</name>
</gene>
<dbReference type="RefSeq" id="WP_112340907.1">
    <property type="nucleotide sequence ID" value="NZ_QMKK01000022.1"/>
</dbReference>
<dbReference type="OrthoDB" id="8115867at2"/>
<accession>A0A329YEQ5</accession>